<dbReference type="Gene3D" id="3.40.190.290">
    <property type="match status" value="1"/>
</dbReference>
<comment type="similarity">
    <text evidence="1">Belongs to the LysR transcriptional regulatory family.</text>
</comment>
<dbReference type="InterPro" id="IPR005119">
    <property type="entry name" value="LysR_subst-bd"/>
</dbReference>
<sequence>MDSRLLRHFLAVAEHSSFTRAAERLQLAQPAVSMSIAKLEKSLGVTLFQRRDRTIALTDEGRALVHHARNVIQALDDAQREMADIKGLQQGEVRIGIPSMLGSYYFPPLLMAFRHRYPKLKMKIVEGGTWQLQQMLEAGEIDLSVIVDDGTLSGLETLQILKEQMLVTVAEDHPFAQQKEGIRAEEFFAEELVMFREGYFHRRIVDRLAMDLNVQPNIAFETNLIPLIKSVVRQGFGISTLMDMVIDPEDQIATRPFNPPIWLDLKIAWRRGSYLTKANQAFIDFMLEQKRPD</sequence>
<dbReference type="FunFam" id="1.10.10.10:FF:000001">
    <property type="entry name" value="LysR family transcriptional regulator"/>
    <property type="match status" value="1"/>
</dbReference>
<dbReference type="Pfam" id="PF03466">
    <property type="entry name" value="LysR_substrate"/>
    <property type="match status" value="1"/>
</dbReference>
<evidence type="ECO:0000313" key="6">
    <source>
        <dbReference type="EMBL" id="TPE47747.1"/>
    </source>
</evidence>
<dbReference type="SUPFAM" id="SSF53850">
    <property type="entry name" value="Periplasmic binding protein-like II"/>
    <property type="match status" value="1"/>
</dbReference>
<dbReference type="EMBL" id="VFRR01000039">
    <property type="protein sequence ID" value="TPE47747.1"/>
    <property type="molecule type" value="Genomic_DNA"/>
</dbReference>
<dbReference type="GO" id="GO:0005829">
    <property type="term" value="C:cytosol"/>
    <property type="evidence" value="ECO:0007669"/>
    <property type="project" value="TreeGrafter"/>
</dbReference>
<dbReference type="Gene3D" id="1.10.10.10">
    <property type="entry name" value="Winged helix-like DNA-binding domain superfamily/Winged helix DNA-binding domain"/>
    <property type="match status" value="1"/>
</dbReference>
<dbReference type="GO" id="GO:0003677">
    <property type="term" value="F:DNA binding"/>
    <property type="evidence" value="ECO:0007669"/>
    <property type="project" value="UniProtKB-KW"/>
</dbReference>
<dbReference type="OrthoDB" id="646694at2"/>
<keyword evidence="7" id="KW-1185">Reference proteome</keyword>
<proteinExistence type="inferred from homology"/>
<reference evidence="6 7" key="1">
    <citation type="submission" date="2019-06" db="EMBL/GenBank/DDBJ databases">
        <title>A novel bacterium of genus Marinomonas, isolated from coastal sand.</title>
        <authorList>
            <person name="Huang H."/>
            <person name="Mo K."/>
            <person name="Hu Y."/>
        </authorList>
    </citation>
    <scope>NUCLEOTIDE SEQUENCE [LARGE SCALE GENOMIC DNA]</scope>
    <source>
        <strain evidence="6 7">HB171799</strain>
    </source>
</reference>
<evidence type="ECO:0000256" key="2">
    <source>
        <dbReference type="ARBA" id="ARBA00023015"/>
    </source>
</evidence>
<dbReference type="CDD" id="cd05466">
    <property type="entry name" value="PBP2_LTTR_substrate"/>
    <property type="match status" value="1"/>
</dbReference>
<dbReference type="InterPro" id="IPR036390">
    <property type="entry name" value="WH_DNA-bd_sf"/>
</dbReference>
<dbReference type="PANTHER" id="PTHR30419:SF30">
    <property type="entry name" value="LYSR FAMILY TRANSCRIPTIONAL REGULATOR"/>
    <property type="match status" value="1"/>
</dbReference>
<dbReference type="SUPFAM" id="SSF46785">
    <property type="entry name" value="Winged helix' DNA-binding domain"/>
    <property type="match status" value="1"/>
</dbReference>
<dbReference type="Proteomes" id="UP000315901">
    <property type="component" value="Unassembled WGS sequence"/>
</dbReference>
<dbReference type="GO" id="GO:0003700">
    <property type="term" value="F:DNA-binding transcription factor activity"/>
    <property type="evidence" value="ECO:0007669"/>
    <property type="project" value="InterPro"/>
</dbReference>
<dbReference type="PROSITE" id="PS50931">
    <property type="entry name" value="HTH_LYSR"/>
    <property type="match status" value="1"/>
</dbReference>
<dbReference type="AlphaFoldDB" id="A0A501WKN1"/>
<dbReference type="RefSeq" id="WP_140590571.1">
    <property type="nucleotide sequence ID" value="NZ_VFRR01000039.1"/>
</dbReference>
<dbReference type="InterPro" id="IPR000847">
    <property type="entry name" value="LysR_HTH_N"/>
</dbReference>
<dbReference type="InterPro" id="IPR050950">
    <property type="entry name" value="HTH-type_LysR_regulators"/>
</dbReference>
<name>A0A501WKN1_9GAMM</name>
<gene>
    <name evidence="6" type="ORF">FJM67_14170</name>
</gene>
<keyword evidence="4" id="KW-0804">Transcription</keyword>
<accession>A0A501WKN1</accession>
<comment type="caution">
    <text evidence="6">The sequence shown here is derived from an EMBL/GenBank/DDBJ whole genome shotgun (WGS) entry which is preliminary data.</text>
</comment>
<evidence type="ECO:0000313" key="7">
    <source>
        <dbReference type="Proteomes" id="UP000315901"/>
    </source>
</evidence>
<dbReference type="PANTHER" id="PTHR30419">
    <property type="entry name" value="HTH-TYPE TRANSCRIPTIONAL REGULATOR YBHD"/>
    <property type="match status" value="1"/>
</dbReference>
<dbReference type="PRINTS" id="PR00039">
    <property type="entry name" value="HTHLYSR"/>
</dbReference>
<feature type="domain" description="HTH lysR-type" evidence="5">
    <location>
        <begin position="1"/>
        <end position="58"/>
    </location>
</feature>
<dbReference type="InterPro" id="IPR036388">
    <property type="entry name" value="WH-like_DNA-bd_sf"/>
</dbReference>
<evidence type="ECO:0000256" key="3">
    <source>
        <dbReference type="ARBA" id="ARBA00023125"/>
    </source>
</evidence>
<evidence type="ECO:0000256" key="4">
    <source>
        <dbReference type="ARBA" id="ARBA00023163"/>
    </source>
</evidence>
<keyword evidence="3" id="KW-0238">DNA-binding</keyword>
<evidence type="ECO:0000256" key="1">
    <source>
        <dbReference type="ARBA" id="ARBA00009437"/>
    </source>
</evidence>
<organism evidence="6 7">
    <name type="scientific">Maribrevibacterium harenarium</name>
    <dbReference type="NCBI Taxonomy" id="2589817"/>
    <lineage>
        <taxon>Bacteria</taxon>
        <taxon>Pseudomonadati</taxon>
        <taxon>Pseudomonadota</taxon>
        <taxon>Gammaproteobacteria</taxon>
        <taxon>Oceanospirillales</taxon>
        <taxon>Oceanospirillaceae</taxon>
        <taxon>Maribrevibacterium</taxon>
    </lineage>
</organism>
<dbReference type="Pfam" id="PF00126">
    <property type="entry name" value="HTH_1"/>
    <property type="match status" value="1"/>
</dbReference>
<evidence type="ECO:0000259" key="5">
    <source>
        <dbReference type="PROSITE" id="PS50931"/>
    </source>
</evidence>
<protein>
    <submittedName>
        <fullName evidence="6">LysR family transcriptional regulator</fullName>
    </submittedName>
</protein>
<keyword evidence="2" id="KW-0805">Transcription regulation</keyword>